<dbReference type="AlphaFoldDB" id="A0A2U1NW72"/>
<dbReference type="InterPro" id="IPR001810">
    <property type="entry name" value="F-box_dom"/>
</dbReference>
<evidence type="ECO:0000313" key="3">
    <source>
        <dbReference type="Proteomes" id="UP000245207"/>
    </source>
</evidence>
<reference evidence="2 3" key="1">
    <citation type="journal article" date="2018" name="Mol. Plant">
        <title>The genome of Artemisia annua provides insight into the evolution of Asteraceae family and artemisinin biosynthesis.</title>
        <authorList>
            <person name="Shen Q."/>
            <person name="Zhang L."/>
            <person name="Liao Z."/>
            <person name="Wang S."/>
            <person name="Yan T."/>
            <person name="Shi P."/>
            <person name="Liu M."/>
            <person name="Fu X."/>
            <person name="Pan Q."/>
            <person name="Wang Y."/>
            <person name="Lv Z."/>
            <person name="Lu X."/>
            <person name="Zhang F."/>
            <person name="Jiang W."/>
            <person name="Ma Y."/>
            <person name="Chen M."/>
            <person name="Hao X."/>
            <person name="Li L."/>
            <person name="Tang Y."/>
            <person name="Lv G."/>
            <person name="Zhou Y."/>
            <person name="Sun X."/>
            <person name="Brodelius P.E."/>
            <person name="Rose J.K.C."/>
            <person name="Tang K."/>
        </authorList>
    </citation>
    <scope>NUCLEOTIDE SEQUENCE [LARGE SCALE GENOMIC DNA]</scope>
    <source>
        <strain evidence="3">cv. Huhao1</strain>
        <tissue evidence="2">Leaf</tissue>
    </source>
</reference>
<dbReference type="Proteomes" id="UP000245207">
    <property type="component" value="Unassembled WGS sequence"/>
</dbReference>
<evidence type="ECO:0000313" key="2">
    <source>
        <dbReference type="EMBL" id="PWA77751.1"/>
    </source>
</evidence>
<feature type="domain" description="F-box" evidence="1">
    <location>
        <begin position="27"/>
        <end position="60"/>
    </location>
</feature>
<dbReference type="OrthoDB" id="812961at2759"/>
<comment type="caution">
    <text evidence="2">The sequence shown here is derived from an EMBL/GenBank/DDBJ whole genome shotgun (WGS) entry which is preliminary data.</text>
</comment>
<keyword evidence="3" id="KW-1185">Reference proteome</keyword>
<dbReference type="STRING" id="35608.A0A2U1NW72"/>
<gene>
    <name evidence="2" type="ORF">CTI12_AA129860</name>
</gene>
<protein>
    <submittedName>
        <fullName evidence="2">F-box domain, Leucine-rich repeat domain, L domain-like protein</fullName>
    </submittedName>
</protein>
<dbReference type="InterPro" id="IPR044809">
    <property type="entry name" value="AUF1-like"/>
</dbReference>
<sequence>MSIIISIMKNIEKSDAGEDDSSSFDPLPDEVVLQIFRKIIDFETLCPCRLVSKRFNRITLQVDTVRFITKPCTSYKSFVSAIRSLKKFEGLKSLSIYIPSTPKHPYMCRWKIKCGKNLDSVIFLSPNSVYHSKKYVNENAHEEEDRELTSEKRLAAMECLDHAVLSHVMLLTCIKNIPLLEKVTLADSGKRCRISLNREKIAEMRSGLTSPYEPIRWNRMSKCYVPLLELPVSGYVLKEAAFNEALMEIFKKHAARFERQNGFTSVAFL</sequence>
<organism evidence="2 3">
    <name type="scientific">Artemisia annua</name>
    <name type="common">Sweet wormwood</name>
    <dbReference type="NCBI Taxonomy" id="35608"/>
    <lineage>
        <taxon>Eukaryota</taxon>
        <taxon>Viridiplantae</taxon>
        <taxon>Streptophyta</taxon>
        <taxon>Embryophyta</taxon>
        <taxon>Tracheophyta</taxon>
        <taxon>Spermatophyta</taxon>
        <taxon>Magnoliopsida</taxon>
        <taxon>eudicotyledons</taxon>
        <taxon>Gunneridae</taxon>
        <taxon>Pentapetalae</taxon>
        <taxon>asterids</taxon>
        <taxon>campanulids</taxon>
        <taxon>Asterales</taxon>
        <taxon>Asteraceae</taxon>
        <taxon>Asteroideae</taxon>
        <taxon>Anthemideae</taxon>
        <taxon>Artemisiinae</taxon>
        <taxon>Artemisia</taxon>
    </lineage>
</organism>
<dbReference type="CDD" id="cd09917">
    <property type="entry name" value="F-box_SF"/>
    <property type="match status" value="1"/>
</dbReference>
<dbReference type="Gene3D" id="1.20.1280.50">
    <property type="match status" value="1"/>
</dbReference>
<evidence type="ECO:0000259" key="1">
    <source>
        <dbReference type="Pfam" id="PF12937"/>
    </source>
</evidence>
<dbReference type="InterPro" id="IPR036047">
    <property type="entry name" value="F-box-like_dom_sf"/>
</dbReference>
<dbReference type="SUPFAM" id="SSF81383">
    <property type="entry name" value="F-box domain"/>
    <property type="match status" value="1"/>
</dbReference>
<dbReference type="PANTHER" id="PTHR31215">
    <property type="entry name" value="OS05G0510400 PROTEIN-RELATED"/>
    <property type="match status" value="1"/>
</dbReference>
<name>A0A2U1NW72_ARTAN</name>
<dbReference type="Pfam" id="PF12937">
    <property type="entry name" value="F-box-like"/>
    <property type="match status" value="1"/>
</dbReference>
<dbReference type="EMBL" id="PKPP01002081">
    <property type="protein sequence ID" value="PWA77751.1"/>
    <property type="molecule type" value="Genomic_DNA"/>
</dbReference>
<proteinExistence type="predicted"/>
<accession>A0A2U1NW72</accession>